<keyword evidence="4" id="KW-1185">Reference proteome</keyword>
<dbReference type="OrthoDB" id="5353095at2759"/>
<dbReference type="GO" id="GO:0016301">
    <property type="term" value="F:kinase activity"/>
    <property type="evidence" value="ECO:0007669"/>
    <property type="project" value="UniProtKB-KW"/>
</dbReference>
<proteinExistence type="predicted"/>
<name>A0A1D3SN60_PLAMA</name>
<reference evidence="3 4" key="1">
    <citation type="submission" date="2016-06" db="EMBL/GenBank/DDBJ databases">
        <authorList>
            <consortium name="Pathogen Informatics"/>
        </authorList>
    </citation>
    <scope>NUCLEOTIDE SEQUENCE [LARGE SCALE GENOMIC DNA]</scope>
</reference>
<dbReference type="SUPFAM" id="SSF47954">
    <property type="entry name" value="Cyclin-like"/>
    <property type="match status" value="1"/>
</dbReference>
<accession>A0A1D3SN60</accession>
<dbReference type="KEGG" id="pmal:PMUG01_11057300"/>
<gene>
    <name evidence="3" type="primary">PmUG01_11057300</name>
    <name evidence="3" type="ORF">PMUG01_11057300</name>
</gene>
<dbReference type="RefSeq" id="XP_028862757.1">
    <property type="nucleotide sequence ID" value="XM_029006249.1"/>
</dbReference>
<dbReference type="Gene3D" id="1.10.472.10">
    <property type="entry name" value="Cyclin-like"/>
    <property type="match status" value="1"/>
</dbReference>
<feature type="coiled-coil region" evidence="1">
    <location>
        <begin position="334"/>
        <end position="362"/>
    </location>
</feature>
<evidence type="ECO:0000313" key="3">
    <source>
        <dbReference type="EMBL" id="SCO93320.1"/>
    </source>
</evidence>
<feature type="region of interest" description="Disordered" evidence="2">
    <location>
        <begin position="84"/>
        <end position="149"/>
    </location>
</feature>
<sequence length="582" mass="67904">MKECEYFSIYDEFFKDAKNFLNTITETNDNGPDSSSSGETSVDDKDGNCILKKGKKEKFLDFHLDIENNKVVWHEGIINDNINDGSCRGSSRGSSRGSGRGSSRGSGRGSNRGSGRGSNRGSGRGSSRGSGRGSGNGSSNGSCTNVTDSELNKNGFNPMYPSLNREAPKILLCYGKSHNMCLSYKLYYDNINQESTNVNYSLSIFRKKFSTYDYKAKEYNLEKKNENKIKSFLFRLAFWKRRAREEDLLFMDDGKKQIKYDGNNITYEHTEARMRKDKYYNADRSSNEVVIDHHHNRHLHYEHHRPHYHDRGNNHGNKKKVKDGLDEEKKRLTFNELKKKKKEKDKEKVKEKEKEKERIKKKGVSYEYLLTPSKHEYDAFCLFNPRFKQGKHHTVMFLQSYNVSIIPFVKPKKLKEEVNELFNEINPWIDKSLTLSKLRNLKIDIFNLINSIPEIDISTISCAWVFFERLVIKGYVHKCNRKLYAATCLILSLKFYQHDDIQILEKLLIYIQKLDKKENLTPSLIFSVEFLVYRLLDFSLQHTYENIRAHIHQYLESKELKFEDVYGISEDVYICSNYCKES</sequence>
<dbReference type="PIRSF" id="PIRSF025798">
    <property type="entry name" value="Cables"/>
    <property type="match status" value="1"/>
</dbReference>
<keyword evidence="3" id="KW-0808">Transferase</keyword>
<organism evidence="3 4">
    <name type="scientific">Plasmodium malariae</name>
    <dbReference type="NCBI Taxonomy" id="5858"/>
    <lineage>
        <taxon>Eukaryota</taxon>
        <taxon>Sar</taxon>
        <taxon>Alveolata</taxon>
        <taxon>Apicomplexa</taxon>
        <taxon>Aconoidasida</taxon>
        <taxon>Haemosporida</taxon>
        <taxon>Plasmodiidae</taxon>
        <taxon>Plasmodium</taxon>
        <taxon>Plasmodium (Plasmodium)</taxon>
    </lineage>
</organism>
<dbReference type="PANTHER" id="PTHR22896:SF0">
    <property type="entry name" value="CYCLIN N-TERMINAL DOMAIN-CONTAINING PROTEIN"/>
    <property type="match status" value="1"/>
</dbReference>
<feature type="compositionally biased region" description="Polar residues" evidence="2">
    <location>
        <begin position="26"/>
        <end position="40"/>
    </location>
</feature>
<keyword evidence="3" id="KW-0418">Kinase</keyword>
<dbReference type="GO" id="GO:0051726">
    <property type="term" value="P:regulation of cell cycle"/>
    <property type="evidence" value="ECO:0007669"/>
    <property type="project" value="InterPro"/>
</dbReference>
<dbReference type="EMBL" id="LT594632">
    <property type="protein sequence ID" value="SCO93320.1"/>
    <property type="molecule type" value="Genomic_DNA"/>
</dbReference>
<dbReference type="GeneID" id="39870035"/>
<evidence type="ECO:0000256" key="1">
    <source>
        <dbReference type="SAM" id="Coils"/>
    </source>
</evidence>
<evidence type="ECO:0000313" key="4">
    <source>
        <dbReference type="Proteomes" id="UP000219813"/>
    </source>
</evidence>
<dbReference type="PANTHER" id="PTHR22896">
    <property type="entry name" value="CDK5 AND ABL1 ENZYME SUBSTRATE 1"/>
    <property type="match status" value="1"/>
</dbReference>
<evidence type="ECO:0000256" key="2">
    <source>
        <dbReference type="SAM" id="MobiDB-lite"/>
    </source>
</evidence>
<dbReference type="VEuPathDB" id="PlasmoDB:PmUG01_11057300"/>
<dbReference type="OMA" id="CLSYKPY"/>
<dbReference type="InterPro" id="IPR012388">
    <property type="entry name" value="CABLES1/2"/>
</dbReference>
<dbReference type="InterPro" id="IPR036915">
    <property type="entry name" value="Cyclin-like_sf"/>
</dbReference>
<keyword evidence="1" id="KW-0175">Coiled coil</keyword>
<feature type="compositionally biased region" description="Low complexity" evidence="2">
    <location>
        <begin position="85"/>
        <end position="95"/>
    </location>
</feature>
<dbReference type="CDD" id="cd20556">
    <property type="entry name" value="CYCLIN_CABLES"/>
    <property type="match status" value="1"/>
</dbReference>
<feature type="compositionally biased region" description="Basic residues" evidence="2">
    <location>
        <begin position="299"/>
        <end position="308"/>
    </location>
</feature>
<dbReference type="AlphaFoldDB" id="A0A1D3SN60"/>
<feature type="region of interest" description="Disordered" evidence="2">
    <location>
        <begin position="299"/>
        <end position="325"/>
    </location>
</feature>
<feature type="compositionally biased region" description="Gly residues" evidence="2">
    <location>
        <begin position="96"/>
        <end position="138"/>
    </location>
</feature>
<protein>
    <submittedName>
        <fullName evidence="3">Cyclin dependent kinase binding protein, putative</fullName>
    </submittedName>
</protein>
<feature type="region of interest" description="Disordered" evidence="2">
    <location>
        <begin position="26"/>
        <end position="47"/>
    </location>
</feature>
<dbReference type="Proteomes" id="UP000219813">
    <property type="component" value="Chromosome 11"/>
</dbReference>